<keyword evidence="2" id="KW-1185">Reference proteome</keyword>
<evidence type="ECO:0000313" key="1">
    <source>
        <dbReference type="EMBL" id="KFM59079.1"/>
    </source>
</evidence>
<protein>
    <submittedName>
        <fullName evidence="1">Uncharacterized protein</fullName>
    </submittedName>
</protein>
<proteinExistence type="predicted"/>
<dbReference type="STRING" id="407821.A0A087T1U0"/>
<evidence type="ECO:0000313" key="2">
    <source>
        <dbReference type="Proteomes" id="UP000054359"/>
    </source>
</evidence>
<dbReference type="OrthoDB" id="6429785at2759"/>
<sequence>MSPIEHVWDVIGRRLARDPRPVASADELWVVVKISDFIQGGYEDSLPEYVANDINLETTAAVSATENKSWKVLLKADSVSDSLRATVVTDFRLLTGHGCLDFHLFRFNLTASPLCALCDSGQVMDAAHLEVCFALKTLNCIAKKYWRARCLMTR</sequence>
<dbReference type="EMBL" id="KK113012">
    <property type="protein sequence ID" value="KFM59079.1"/>
    <property type="molecule type" value="Genomic_DNA"/>
</dbReference>
<feature type="non-terminal residue" evidence="1">
    <location>
        <position position="154"/>
    </location>
</feature>
<name>A0A087T1U0_STEMI</name>
<organism evidence="1 2">
    <name type="scientific">Stegodyphus mimosarum</name>
    <name type="common">African social velvet spider</name>
    <dbReference type="NCBI Taxonomy" id="407821"/>
    <lineage>
        <taxon>Eukaryota</taxon>
        <taxon>Metazoa</taxon>
        <taxon>Ecdysozoa</taxon>
        <taxon>Arthropoda</taxon>
        <taxon>Chelicerata</taxon>
        <taxon>Arachnida</taxon>
        <taxon>Araneae</taxon>
        <taxon>Araneomorphae</taxon>
        <taxon>Entelegynae</taxon>
        <taxon>Eresoidea</taxon>
        <taxon>Eresidae</taxon>
        <taxon>Stegodyphus</taxon>
    </lineage>
</organism>
<dbReference type="Proteomes" id="UP000054359">
    <property type="component" value="Unassembled WGS sequence"/>
</dbReference>
<dbReference type="AlphaFoldDB" id="A0A087T1U0"/>
<reference evidence="1 2" key="1">
    <citation type="submission" date="2013-11" db="EMBL/GenBank/DDBJ databases">
        <title>Genome sequencing of Stegodyphus mimosarum.</title>
        <authorList>
            <person name="Bechsgaard J."/>
        </authorList>
    </citation>
    <scope>NUCLEOTIDE SEQUENCE [LARGE SCALE GENOMIC DNA]</scope>
</reference>
<gene>
    <name evidence="1" type="ORF">X975_09438</name>
</gene>
<accession>A0A087T1U0</accession>